<dbReference type="InterPro" id="IPR010016">
    <property type="entry name" value="PxpB"/>
</dbReference>
<dbReference type="GO" id="GO:0005524">
    <property type="term" value="F:ATP binding"/>
    <property type="evidence" value="ECO:0007669"/>
    <property type="project" value="UniProtKB-KW"/>
</dbReference>
<evidence type="ECO:0000256" key="3">
    <source>
        <dbReference type="ARBA" id="ARBA00022840"/>
    </source>
</evidence>
<reference evidence="5 6" key="1">
    <citation type="submission" date="2020-08" db="EMBL/GenBank/DDBJ databases">
        <title>Genomic Encyclopedia of Type Strains, Phase III (KMG-III): the genomes of soil and plant-associated and newly described type strains.</title>
        <authorList>
            <person name="Whitman W."/>
        </authorList>
    </citation>
    <scope>NUCLEOTIDE SEQUENCE [LARGE SCALE GENOMIC DNA]</scope>
    <source>
        <strain evidence="5 6">CECT 8234</strain>
    </source>
</reference>
<dbReference type="NCBIfam" id="TIGR00370">
    <property type="entry name" value="5-oxoprolinase subunit PxpB"/>
    <property type="match status" value="1"/>
</dbReference>
<dbReference type="PANTHER" id="PTHR34698">
    <property type="entry name" value="5-OXOPROLINASE SUBUNIT B"/>
    <property type="match status" value="1"/>
</dbReference>
<dbReference type="InterPro" id="IPR029000">
    <property type="entry name" value="Cyclophilin-like_dom_sf"/>
</dbReference>
<gene>
    <name evidence="5" type="ORF">FHS16_003784</name>
</gene>
<dbReference type="SUPFAM" id="SSF160467">
    <property type="entry name" value="PH0987 N-terminal domain-like"/>
    <property type="match status" value="1"/>
</dbReference>
<keyword evidence="3" id="KW-0067">ATP-binding</keyword>
<dbReference type="EMBL" id="JACHXW010000011">
    <property type="protein sequence ID" value="MBB3153709.1"/>
    <property type="molecule type" value="Genomic_DNA"/>
</dbReference>
<dbReference type="Gene3D" id="3.30.1360.40">
    <property type="match status" value="1"/>
</dbReference>
<dbReference type="RefSeq" id="WP_183565807.1">
    <property type="nucleotide sequence ID" value="NZ_CBCSLB010000010.1"/>
</dbReference>
<evidence type="ECO:0000259" key="4">
    <source>
        <dbReference type="SMART" id="SM00796"/>
    </source>
</evidence>
<name>A0A7W5CBF3_9BACL</name>
<sequence>MEKQKQAKAWSLELLPLGDAALLMRVGSAISIETRRRVQMLAAAVEAQPFTGYRECVPSFAAVAVHYDPLLVRRSRSGAELAHETVFETVSARMRAYLEQELPNEAAQSARTIEIPVCYGGEYGPDLAFVAKHNGITEQEVVAIHSDAAYLVYMLGFAPGFPYLGGMSERIAAPRRQTPRTSIPQGSVGIAGKQTGVYSVSTPGGWQLIGRTPLALFRPQEPIPSLLRPGDSVRFKPIASEEYMSYLEGER</sequence>
<dbReference type="PANTHER" id="PTHR34698:SF2">
    <property type="entry name" value="5-OXOPROLINASE SUBUNIT B"/>
    <property type="match status" value="1"/>
</dbReference>
<dbReference type="SUPFAM" id="SSF50891">
    <property type="entry name" value="Cyclophilin-like"/>
    <property type="match status" value="1"/>
</dbReference>
<keyword evidence="2" id="KW-0378">Hydrolase</keyword>
<evidence type="ECO:0000313" key="6">
    <source>
        <dbReference type="Proteomes" id="UP000518605"/>
    </source>
</evidence>
<dbReference type="Proteomes" id="UP000518605">
    <property type="component" value="Unassembled WGS sequence"/>
</dbReference>
<keyword evidence="1" id="KW-0547">Nucleotide-binding</keyword>
<evidence type="ECO:0000256" key="1">
    <source>
        <dbReference type="ARBA" id="ARBA00022741"/>
    </source>
</evidence>
<proteinExistence type="predicted"/>
<protein>
    <submittedName>
        <fullName evidence="5">Inhibitor of KinA</fullName>
    </submittedName>
</protein>
<organism evidence="5 6">
    <name type="scientific">Paenibacillus endophyticus</name>
    <dbReference type="NCBI Taxonomy" id="1294268"/>
    <lineage>
        <taxon>Bacteria</taxon>
        <taxon>Bacillati</taxon>
        <taxon>Bacillota</taxon>
        <taxon>Bacilli</taxon>
        <taxon>Bacillales</taxon>
        <taxon>Paenibacillaceae</taxon>
        <taxon>Paenibacillus</taxon>
    </lineage>
</organism>
<dbReference type="Pfam" id="PF02682">
    <property type="entry name" value="CT_C_D"/>
    <property type="match status" value="1"/>
</dbReference>
<dbReference type="AlphaFoldDB" id="A0A7W5CBF3"/>
<evidence type="ECO:0000256" key="2">
    <source>
        <dbReference type="ARBA" id="ARBA00022801"/>
    </source>
</evidence>
<evidence type="ECO:0000313" key="5">
    <source>
        <dbReference type="EMBL" id="MBB3153709.1"/>
    </source>
</evidence>
<dbReference type="SMART" id="SM00796">
    <property type="entry name" value="AHS1"/>
    <property type="match status" value="1"/>
</dbReference>
<dbReference type="Gene3D" id="2.40.100.10">
    <property type="entry name" value="Cyclophilin-like"/>
    <property type="match status" value="1"/>
</dbReference>
<comment type="caution">
    <text evidence="5">The sequence shown here is derived from an EMBL/GenBank/DDBJ whole genome shotgun (WGS) entry which is preliminary data.</text>
</comment>
<dbReference type="InterPro" id="IPR003833">
    <property type="entry name" value="CT_C_D"/>
</dbReference>
<dbReference type="GO" id="GO:0016787">
    <property type="term" value="F:hydrolase activity"/>
    <property type="evidence" value="ECO:0007669"/>
    <property type="project" value="UniProtKB-KW"/>
</dbReference>
<feature type="domain" description="Carboxyltransferase" evidence="4">
    <location>
        <begin position="12"/>
        <end position="227"/>
    </location>
</feature>
<keyword evidence="6" id="KW-1185">Reference proteome</keyword>
<accession>A0A7W5CBF3</accession>